<dbReference type="Proteomes" id="UP000218598">
    <property type="component" value="Unassembled WGS sequence"/>
</dbReference>
<dbReference type="EMBL" id="NRGR01000015">
    <property type="protein sequence ID" value="PCC39389.1"/>
    <property type="molecule type" value="Genomic_DNA"/>
</dbReference>
<keyword evidence="2" id="KW-1185">Reference proteome</keyword>
<dbReference type="OrthoDB" id="4794327at2"/>
<dbReference type="Gene3D" id="3.40.50.80">
    <property type="entry name" value="Nucleotide-binding domain of ferredoxin-NADP reductase (FNR) module"/>
    <property type="match status" value="1"/>
</dbReference>
<reference evidence="1 2" key="1">
    <citation type="journal article" date="2017" name="Elife">
        <title>Extensive horizontal gene transfer in cheese-associated bacteria.</title>
        <authorList>
            <person name="Bonham K.S."/>
            <person name="Wolfe B.E."/>
            <person name="Dutton R.J."/>
        </authorList>
    </citation>
    <scope>NUCLEOTIDE SEQUENCE [LARGE SCALE GENOMIC DNA]</scope>
    <source>
        <strain evidence="1 2">341_9</strain>
    </source>
</reference>
<organism evidence="1 2">
    <name type="scientific">Brachybacterium alimentarium</name>
    <dbReference type="NCBI Taxonomy" id="47845"/>
    <lineage>
        <taxon>Bacteria</taxon>
        <taxon>Bacillati</taxon>
        <taxon>Actinomycetota</taxon>
        <taxon>Actinomycetes</taxon>
        <taxon>Micrococcales</taxon>
        <taxon>Dermabacteraceae</taxon>
        <taxon>Brachybacterium</taxon>
    </lineage>
</organism>
<dbReference type="AlphaFoldDB" id="A0A2A3YJH8"/>
<dbReference type="InterPro" id="IPR039261">
    <property type="entry name" value="FNR_nucleotide-bd"/>
</dbReference>
<protein>
    <recommendedName>
        <fullName evidence="3">Siderophore-interacting protein C-terminal domain-containing protein</fullName>
    </recommendedName>
</protein>
<comment type="caution">
    <text evidence="1">The sequence shown here is derived from an EMBL/GenBank/DDBJ whole genome shotgun (WGS) entry which is preliminary data.</text>
</comment>
<proteinExistence type="predicted"/>
<gene>
    <name evidence="1" type="ORF">CIK66_08995</name>
</gene>
<evidence type="ECO:0000313" key="2">
    <source>
        <dbReference type="Proteomes" id="UP000218598"/>
    </source>
</evidence>
<evidence type="ECO:0008006" key="3">
    <source>
        <dbReference type="Google" id="ProtNLM"/>
    </source>
</evidence>
<dbReference type="RefSeq" id="WP_096164644.1">
    <property type="nucleotide sequence ID" value="NZ_BAAAIQ010000055.1"/>
</dbReference>
<evidence type="ECO:0000313" key="1">
    <source>
        <dbReference type="EMBL" id="PCC39389.1"/>
    </source>
</evidence>
<name>A0A2A3YJH8_9MICO</name>
<sequence length="130" mass="13893">MPARPDRHLLIGDEQDLPLLRALLPSFPQDASGELVLELPAEHGPLPSTPPGISTRILPCEPGTPGGLRACAALDAWAGEWLHGDHARPEAHSIFVGLTGNLLVTRLCEALATRHRGLHMHRPSHAGSPL</sequence>
<dbReference type="GeneID" id="95327270"/>
<accession>A0A2A3YJH8</accession>